<name>A0ACD4CBZ6_9BACI</name>
<dbReference type="Proteomes" id="UP001064027">
    <property type="component" value="Chromosome"/>
</dbReference>
<organism evidence="1 2">
    <name type="scientific">Rossellomorea vietnamensis</name>
    <dbReference type="NCBI Taxonomy" id="218284"/>
    <lineage>
        <taxon>Bacteria</taxon>
        <taxon>Bacillati</taxon>
        <taxon>Bacillota</taxon>
        <taxon>Bacilli</taxon>
        <taxon>Bacillales</taxon>
        <taxon>Bacillaceae</taxon>
        <taxon>Rossellomorea</taxon>
    </lineage>
</organism>
<gene>
    <name evidence="1" type="ORF">N5C46_08445</name>
</gene>
<keyword evidence="2" id="KW-1185">Reference proteome</keyword>
<dbReference type="EMBL" id="CP104558">
    <property type="protein sequence ID" value="UXH46060.1"/>
    <property type="molecule type" value="Genomic_DNA"/>
</dbReference>
<reference evidence="1" key="1">
    <citation type="submission" date="2022-09" db="EMBL/GenBank/DDBJ databases">
        <title>Complete genome sequence of Rossellomorea vietnamensis strain RL-WG62, a newly isolated PGPR with the potential for plant salinity stress alleviation.</title>
        <authorList>
            <person name="Ren L."/>
            <person name="Wang G."/>
            <person name="Hu H."/>
        </authorList>
    </citation>
    <scope>NUCLEOTIDE SEQUENCE</scope>
    <source>
        <strain evidence="1">RL-WG62</strain>
    </source>
</reference>
<protein>
    <submittedName>
        <fullName evidence="1">ABC transporter permease subunit</fullName>
    </submittedName>
</protein>
<evidence type="ECO:0000313" key="2">
    <source>
        <dbReference type="Proteomes" id="UP001064027"/>
    </source>
</evidence>
<accession>A0ACD4CBZ6</accession>
<sequence>MTTFMKGIGQFGLACIGILLILASPALISGPKSFAASTMTIMQEIMHPGTLSYYAHSETLSFSRMPEARSVEFHQKQATIELFPSILDSYVYSMSLMMGGLMLSIVVASLSGLFLIQFPSFLKKVIFSAIDVLESVPDVFFIFSIQLCVVWFYKMTGVELALAYSTNDQQAFLLPVIILSIVPGIYMLKIQLLFMNEEMEKDYALFAKSKGLSHAMISLHHIFRNTVMECLAHLPVIVLSLFTHLVVLEFLFQSNGIMRFILGDQPASSRVFMLILTMTPFFFIINGLNHFRQRFYPGSGGEME</sequence>
<proteinExistence type="predicted"/>
<evidence type="ECO:0000313" key="1">
    <source>
        <dbReference type="EMBL" id="UXH46060.1"/>
    </source>
</evidence>